<evidence type="ECO:0000313" key="3">
    <source>
        <dbReference type="Proteomes" id="UP001642464"/>
    </source>
</evidence>
<dbReference type="EMBL" id="CAXAMM010039129">
    <property type="protein sequence ID" value="CAK9084039.1"/>
    <property type="molecule type" value="Genomic_DNA"/>
</dbReference>
<sequence length="325" mass="34643">MRLEGAEEAKPTKAKAPQLLPNDLTQNLFPSAQCEVELERVSWRDVGYAGMWMRAAFASNGCYGDALYFWTIKYSSAPVLDKQPELPSLVEAIVLEPALRATESQASALGLYAARLEAPRAAKPPARLDEVITFSLASGSSAQRALLQLAAALLSLHGVSLGMKTLSLSRLKPLLVLAAGELRLGLEGYGTKEGTVAACMLLEAAIVAFGKDAETLEAGNLEEAEGGTAGLLPEMCIRMTVTLSSGETREQSEEPKEVDVLAEGPPVTMGRSSKSTVQVQPWCRRSPGWGAGDESATTGYRTVGSRHRSEAKLAGAARERSFCDD</sequence>
<evidence type="ECO:0000256" key="1">
    <source>
        <dbReference type="SAM" id="MobiDB-lite"/>
    </source>
</evidence>
<accession>A0ABP0Q7T9</accession>
<keyword evidence="3" id="KW-1185">Reference proteome</keyword>
<organism evidence="2 3">
    <name type="scientific">Durusdinium trenchii</name>
    <dbReference type="NCBI Taxonomy" id="1381693"/>
    <lineage>
        <taxon>Eukaryota</taxon>
        <taxon>Sar</taxon>
        <taxon>Alveolata</taxon>
        <taxon>Dinophyceae</taxon>
        <taxon>Suessiales</taxon>
        <taxon>Symbiodiniaceae</taxon>
        <taxon>Durusdinium</taxon>
    </lineage>
</organism>
<feature type="compositionally biased region" description="Basic and acidic residues" evidence="1">
    <location>
        <begin position="307"/>
        <end position="325"/>
    </location>
</feature>
<reference evidence="2 3" key="1">
    <citation type="submission" date="2024-02" db="EMBL/GenBank/DDBJ databases">
        <authorList>
            <person name="Chen Y."/>
            <person name="Shah S."/>
            <person name="Dougan E. K."/>
            <person name="Thang M."/>
            <person name="Chan C."/>
        </authorList>
    </citation>
    <scope>NUCLEOTIDE SEQUENCE [LARGE SCALE GENOMIC DNA]</scope>
</reference>
<comment type="caution">
    <text evidence="2">The sequence shown here is derived from an EMBL/GenBank/DDBJ whole genome shotgun (WGS) entry which is preliminary data.</text>
</comment>
<protein>
    <submittedName>
        <fullName evidence="2">Uncharacterized protein</fullName>
    </submittedName>
</protein>
<dbReference type="Proteomes" id="UP001642464">
    <property type="component" value="Unassembled WGS sequence"/>
</dbReference>
<name>A0ABP0Q7T9_9DINO</name>
<proteinExistence type="predicted"/>
<feature type="compositionally biased region" description="Polar residues" evidence="1">
    <location>
        <begin position="270"/>
        <end position="279"/>
    </location>
</feature>
<feature type="compositionally biased region" description="Basic and acidic residues" evidence="1">
    <location>
        <begin position="247"/>
        <end position="259"/>
    </location>
</feature>
<gene>
    <name evidence="2" type="ORF">SCF082_LOCUS39882</name>
</gene>
<evidence type="ECO:0000313" key="2">
    <source>
        <dbReference type="EMBL" id="CAK9084039.1"/>
    </source>
</evidence>
<feature type="region of interest" description="Disordered" evidence="1">
    <location>
        <begin position="245"/>
        <end position="325"/>
    </location>
</feature>